<keyword evidence="3" id="KW-1185">Reference proteome</keyword>
<protein>
    <submittedName>
        <fullName evidence="2">Uncharacterized protein</fullName>
    </submittedName>
</protein>
<dbReference type="RefSeq" id="WP_188965457.1">
    <property type="nucleotide sequence ID" value="NZ_BMKW01000001.1"/>
</dbReference>
<evidence type="ECO:0000313" key="2">
    <source>
        <dbReference type="EMBL" id="GGJ02434.1"/>
    </source>
</evidence>
<feature type="coiled-coil region" evidence="1">
    <location>
        <begin position="327"/>
        <end position="354"/>
    </location>
</feature>
<proteinExistence type="predicted"/>
<name>A0A917K753_9PROT</name>
<dbReference type="EMBL" id="BMKW01000001">
    <property type="protein sequence ID" value="GGJ02434.1"/>
    <property type="molecule type" value="Genomic_DNA"/>
</dbReference>
<organism evidence="2 3">
    <name type="scientific">Neoroseomonas lacus</name>
    <dbReference type="NCBI Taxonomy" id="287609"/>
    <lineage>
        <taxon>Bacteria</taxon>
        <taxon>Pseudomonadati</taxon>
        <taxon>Pseudomonadota</taxon>
        <taxon>Alphaproteobacteria</taxon>
        <taxon>Acetobacterales</taxon>
        <taxon>Acetobacteraceae</taxon>
        <taxon>Neoroseomonas</taxon>
    </lineage>
</organism>
<reference evidence="2" key="1">
    <citation type="journal article" date="2014" name="Int. J. Syst. Evol. Microbiol.">
        <title>Complete genome sequence of Corynebacterium casei LMG S-19264T (=DSM 44701T), isolated from a smear-ripened cheese.</title>
        <authorList>
            <consortium name="US DOE Joint Genome Institute (JGI-PGF)"/>
            <person name="Walter F."/>
            <person name="Albersmeier A."/>
            <person name="Kalinowski J."/>
            <person name="Ruckert C."/>
        </authorList>
    </citation>
    <scope>NUCLEOTIDE SEQUENCE</scope>
    <source>
        <strain evidence="2">CGMCC 1.3617</strain>
    </source>
</reference>
<dbReference type="AlphaFoldDB" id="A0A917K753"/>
<sequence>MGLGTDLGGQLDIGGVVAELGTLLGQSGADLGSIVPPVDPAARDGATQATAGISLDAVLGATTRLTGAITPLLGRVPSAAAMLPAIEDAILLLEQAATPDLAGRVEALVVGLDASVAAEQGGTLGLVLRILEVVRQAPEADLLRGVATGLERLVSGGAPISGQAFGGFGELLPALAGAAGAIGALARLDGTLEEAERVAGFAAQQLDRAALDGLQAEIAVRLGSGPTALSSFVAGLDLDDAAAVATASRELSVITERVGSIAATLRGGMAFGEATVAHLDLSTLRATVEVIRGEIRGADLAPLERAVLGIAERLAGVFTLDLSLAPAQSFDAMLTQLEGQLEALSEKIGEIDIAQLLGPIGEGLALVTGLPGRLVTVLEEATAPIGDALDQLRDAVRALPLDDVANQLRGVMAAIAGAIETLTRILGGVEDVLRDAADQADGVLATAEQGIDGFKSAVDGAFAGARQIVETADLDAVAGEIETNIRAFLDVVAQADMTPFFDAASGAIGTAAGVVEQVPFDLLPDSMEQEVVDAIRPVKQVDVDGARQQIEVTLEIEDGRFNLRPALEEAVADIKQQVTALVEEVRALDPEVLAAPLQAPLDDFRQQVAAIRPDLELAPLREAIDTAKAAIAELDPADLLQPVDQAFDDLLAAIDRFSPDQLVAPLDERIDAARESLIELVGLRDWRDRIDETEAELGRLIGLLDITTLERELTVALRAFQSQLADAPRLGMIDALLALLGPLLGGAGSRDALARAATWLEEGGGAAARLGERAGAIRARIDEAAAVVTATDPGALAAGLRTSLSGLSAAIAAHPPGPARLQLEASLSIEAPLAALTAMQAPWRQYLAALDAARQAARDLGAEGFSEADAAARRLAGAVAPLAPIGRLTREILRPLGLTRLDRGLAGLMEEIFAVASPKRLAQIATPLVAALRGRLDALVAAITGPIRTAIDDLLEVVGIFDLSPLRERLAAITAAAKAEISGFRPSTLLAEPLAAFAAAKAEIAAFDPLGAVTEALDRLQARIVGILGKLDLGALLEQPIQLFAAIMEALTRLDVDRLLTPVLDQLDALAAQVQAGLEDTFGAFKRLQDALPDRVGGTSVGASASVSVG</sequence>
<keyword evidence="1" id="KW-0175">Coiled coil</keyword>
<evidence type="ECO:0000256" key="1">
    <source>
        <dbReference type="SAM" id="Coils"/>
    </source>
</evidence>
<evidence type="ECO:0000313" key="3">
    <source>
        <dbReference type="Proteomes" id="UP000661507"/>
    </source>
</evidence>
<accession>A0A917K753</accession>
<comment type="caution">
    <text evidence="2">The sequence shown here is derived from an EMBL/GenBank/DDBJ whole genome shotgun (WGS) entry which is preliminary data.</text>
</comment>
<reference evidence="2" key="2">
    <citation type="submission" date="2020-09" db="EMBL/GenBank/DDBJ databases">
        <authorList>
            <person name="Sun Q."/>
            <person name="Zhou Y."/>
        </authorList>
    </citation>
    <scope>NUCLEOTIDE SEQUENCE</scope>
    <source>
        <strain evidence="2">CGMCC 1.3617</strain>
    </source>
</reference>
<dbReference type="Proteomes" id="UP000661507">
    <property type="component" value="Unassembled WGS sequence"/>
</dbReference>
<gene>
    <name evidence="2" type="ORF">GCM10011320_06560</name>
</gene>